<reference evidence="14" key="1">
    <citation type="submission" date="2020-07" db="EMBL/GenBank/DDBJ databases">
        <title>Chryseobacterium sp. CX-624.</title>
        <authorList>
            <person name="Yang C."/>
        </authorList>
    </citation>
    <scope>NUCLEOTIDE SEQUENCE</scope>
    <source>
        <strain evidence="14">CX-624</strain>
    </source>
</reference>
<dbReference type="GO" id="GO:0003924">
    <property type="term" value="F:GTPase activity"/>
    <property type="evidence" value="ECO:0007669"/>
    <property type="project" value="UniProtKB-UniRule"/>
</dbReference>
<evidence type="ECO:0000256" key="3">
    <source>
        <dbReference type="ARBA" id="ARBA00022723"/>
    </source>
</evidence>
<dbReference type="GO" id="GO:0005525">
    <property type="term" value="F:GTP binding"/>
    <property type="evidence" value="ECO:0007669"/>
    <property type="project" value="UniProtKB-UniRule"/>
</dbReference>
<comment type="subunit">
    <text evidence="10">Monomer. Associates with 30S ribosomal subunit, binds 16S rRNA.</text>
</comment>
<evidence type="ECO:0000256" key="2">
    <source>
        <dbReference type="ARBA" id="ARBA00022517"/>
    </source>
</evidence>
<dbReference type="InterPro" id="IPR030378">
    <property type="entry name" value="G_CP_dom"/>
</dbReference>
<protein>
    <recommendedName>
        <fullName evidence="10">Small ribosomal subunit biogenesis GTPase RsgA</fullName>
        <ecNumber evidence="10">3.6.1.-</ecNumber>
    </recommendedName>
</protein>
<feature type="binding site" evidence="10">
    <location>
        <position position="276"/>
    </location>
    <ligand>
        <name>Zn(2+)</name>
        <dbReference type="ChEBI" id="CHEBI:29105"/>
    </ligand>
</feature>
<evidence type="ECO:0000256" key="1">
    <source>
        <dbReference type="ARBA" id="ARBA00022490"/>
    </source>
</evidence>
<feature type="binding site" evidence="10">
    <location>
        <position position="270"/>
    </location>
    <ligand>
        <name>Zn(2+)</name>
        <dbReference type="ChEBI" id="CHEBI:29105"/>
    </ligand>
</feature>
<feature type="binding site" evidence="10">
    <location>
        <position position="263"/>
    </location>
    <ligand>
        <name>Zn(2+)</name>
        <dbReference type="ChEBI" id="CHEBI:29105"/>
    </ligand>
</feature>
<dbReference type="Pfam" id="PF03193">
    <property type="entry name" value="RsgA_GTPase"/>
    <property type="match status" value="1"/>
</dbReference>
<feature type="binding site" evidence="10">
    <location>
        <begin position="127"/>
        <end position="130"/>
    </location>
    <ligand>
        <name>GTP</name>
        <dbReference type="ChEBI" id="CHEBI:37565"/>
    </ligand>
</feature>
<dbReference type="Proteomes" id="UP000539710">
    <property type="component" value="Unassembled WGS sequence"/>
</dbReference>
<feature type="binding site" evidence="10">
    <location>
        <position position="268"/>
    </location>
    <ligand>
        <name>Zn(2+)</name>
        <dbReference type="ChEBI" id="CHEBI:29105"/>
    </ligand>
</feature>
<organism evidence="14 15">
    <name type="scientific">Marnyiella aurantia</name>
    <dbReference type="NCBI Taxonomy" id="2758037"/>
    <lineage>
        <taxon>Bacteria</taxon>
        <taxon>Pseudomonadati</taxon>
        <taxon>Bacteroidota</taxon>
        <taxon>Flavobacteriia</taxon>
        <taxon>Flavobacteriales</taxon>
        <taxon>Weeksellaceae</taxon>
        <taxon>Marnyiella</taxon>
    </lineage>
</organism>
<keyword evidence="16" id="KW-1185">Reference proteome</keyword>
<reference evidence="13" key="4">
    <citation type="submission" date="2020-07" db="EMBL/GenBank/DDBJ databases">
        <authorList>
            <person name="Yang C."/>
        </authorList>
    </citation>
    <scope>NUCLEOTIDE SEQUENCE</scope>
    <source>
        <strain evidence="13">Cx-624</strain>
    </source>
</reference>
<evidence type="ECO:0000313" key="13">
    <source>
        <dbReference type="EMBL" id="MBA5245858.1"/>
    </source>
</evidence>
<dbReference type="EMBL" id="JACEUX010000001">
    <property type="protein sequence ID" value="MBA5245858.1"/>
    <property type="molecule type" value="Genomic_DNA"/>
</dbReference>
<feature type="domain" description="EngC GTPase" evidence="11">
    <location>
        <begin position="87"/>
        <end position="237"/>
    </location>
</feature>
<evidence type="ECO:0000256" key="8">
    <source>
        <dbReference type="ARBA" id="ARBA00022884"/>
    </source>
</evidence>
<dbReference type="GO" id="GO:0046872">
    <property type="term" value="F:metal ion binding"/>
    <property type="evidence" value="ECO:0007669"/>
    <property type="project" value="UniProtKB-KW"/>
</dbReference>
<dbReference type="EC" id="3.6.1.-" evidence="10"/>
<evidence type="ECO:0000256" key="6">
    <source>
        <dbReference type="ARBA" id="ARBA00022801"/>
    </source>
</evidence>
<dbReference type="GO" id="GO:0019843">
    <property type="term" value="F:rRNA binding"/>
    <property type="evidence" value="ECO:0007669"/>
    <property type="project" value="UniProtKB-KW"/>
</dbReference>
<dbReference type="PROSITE" id="PS50936">
    <property type="entry name" value="ENGC_GTPASE"/>
    <property type="match status" value="1"/>
</dbReference>
<keyword evidence="2 10" id="KW-0690">Ribosome biogenesis</keyword>
<dbReference type="Gene3D" id="2.40.50.140">
    <property type="entry name" value="Nucleic acid-binding proteins"/>
    <property type="match status" value="1"/>
</dbReference>
<evidence type="ECO:0000256" key="10">
    <source>
        <dbReference type="HAMAP-Rule" id="MF_01820"/>
    </source>
</evidence>
<dbReference type="PANTHER" id="PTHR32120:SF11">
    <property type="entry name" value="SMALL RIBOSOMAL SUBUNIT BIOGENESIS GTPASE RSGA 1, MITOCHONDRIAL-RELATED"/>
    <property type="match status" value="1"/>
</dbReference>
<name>A0A7D7LMU4_9FLAO</name>
<dbReference type="HAMAP" id="MF_01820">
    <property type="entry name" value="GTPase_RsgA"/>
    <property type="match status" value="1"/>
</dbReference>
<evidence type="ECO:0000313" key="14">
    <source>
        <dbReference type="EMBL" id="QMS98742.1"/>
    </source>
</evidence>
<dbReference type="InterPro" id="IPR004881">
    <property type="entry name" value="Ribosome_biogen_GTPase_RsgA"/>
</dbReference>
<dbReference type="CDD" id="cd04466">
    <property type="entry name" value="S1_YloQ_GTPase"/>
    <property type="match status" value="1"/>
</dbReference>
<evidence type="ECO:0000256" key="5">
    <source>
        <dbReference type="ARBA" id="ARBA00022741"/>
    </source>
</evidence>
<dbReference type="GO" id="GO:0005737">
    <property type="term" value="C:cytoplasm"/>
    <property type="evidence" value="ECO:0007669"/>
    <property type="project" value="UniProtKB-SubCell"/>
</dbReference>
<dbReference type="GO" id="GO:0042274">
    <property type="term" value="P:ribosomal small subunit biogenesis"/>
    <property type="evidence" value="ECO:0007669"/>
    <property type="project" value="UniProtKB-UniRule"/>
</dbReference>
<keyword evidence="9 10" id="KW-0342">GTP-binding</keyword>
<evidence type="ECO:0000313" key="16">
    <source>
        <dbReference type="Proteomes" id="UP000539710"/>
    </source>
</evidence>
<dbReference type="InterPro" id="IPR027417">
    <property type="entry name" value="P-loop_NTPase"/>
</dbReference>
<keyword evidence="3 10" id="KW-0479">Metal-binding</keyword>
<reference evidence="16" key="3">
    <citation type="submission" date="2020-07" db="EMBL/GenBank/DDBJ databases">
        <title>Flavobacterium sp. xlx-214.</title>
        <authorList>
            <person name="Yang C."/>
        </authorList>
    </citation>
    <scope>NUCLEOTIDE SEQUENCE [LARGE SCALE GENOMIC DNA]</scope>
    <source>
        <strain evidence="16">CX-624</strain>
    </source>
</reference>
<comment type="similarity">
    <text evidence="10">Belongs to the TRAFAC class YlqF/YawG GTPase family. RsgA subfamily.</text>
</comment>
<keyword evidence="8 10" id="KW-0694">RNA-binding</keyword>
<keyword evidence="4 10" id="KW-0699">rRNA-binding</keyword>
<comment type="cofactor">
    <cofactor evidence="10">
        <name>Zn(2+)</name>
        <dbReference type="ChEBI" id="CHEBI:29105"/>
    </cofactor>
    <text evidence="10">Binds 1 zinc ion per subunit.</text>
</comment>
<keyword evidence="5 10" id="KW-0547">Nucleotide-binding</keyword>
<dbReference type="InterPro" id="IPR010914">
    <property type="entry name" value="RsgA_GTPase_dom"/>
</dbReference>
<evidence type="ECO:0000256" key="4">
    <source>
        <dbReference type="ARBA" id="ARBA00022730"/>
    </source>
</evidence>
<dbReference type="KEGG" id="cbau:H1R16_01645"/>
<evidence type="ECO:0000259" key="11">
    <source>
        <dbReference type="PROSITE" id="PS50936"/>
    </source>
</evidence>
<feature type="binding site" evidence="10">
    <location>
        <begin position="181"/>
        <end position="189"/>
    </location>
    <ligand>
        <name>GTP</name>
        <dbReference type="ChEBI" id="CHEBI:37565"/>
    </ligand>
</feature>
<keyword evidence="6 10" id="KW-0378">Hydrolase</keyword>
<evidence type="ECO:0000313" key="15">
    <source>
        <dbReference type="Proteomes" id="UP000515349"/>
    </source>
</evidence>
<dbReference type="Proteomes" id="UP000515349">
    <property type="component" value="Chromosome"/>
</dbReference>
<dbReference type="PROSITE" id="PS51721">
    <property type="entry name" value="G_CP"/>
    <property type="match status" value="1"/>
</dbReference>
<sequence length="310" mass="35595">MKGLVIKSTGSWYQVMDHDTKEVYEARIRGKFKLIKTRLTNPLAVGDHVEFQLEQDNVAWITKIETRRNYLIRKSVNLSKEAHIIASNIDIACFIYTLKFPETSLGFLDRFLACCEAYNIEPLILMSKMDTLSEGEAEIIRNIEEMYHTIGYETLQVSSYTKLNLDMLQDRLKDRVSVVFGHSGAGKSTLVNAFQPNLNLKTTEISETHLKGKHTTTFAQMHFWDFGGSVIDTPGVREFAMIDVLKEEVQHYFPDIFRKSDECKFYNCLHINEPKCAVLAGIESGEIEETRYSTYIKLMEEADALEQEGF</sequence>
<comment type="function">
    <text evidence="10">One of several proteins that assist in the late maturation steps of the functional core of the 30S ribosomal subunit. Helps release RbfA from mature subunits. May play a role in the assembly of ribosomal proteins into the subunit. Circularly permuted GTPase that catalyzes slow GTP hydrolysis, GTPase activity is stimulated by the 30S ribosomal subunit.</text>
</comment>
<dbReference type="InterPro" id="IPR031944">
    <property type="entry name" value="RsgA_N"/>
</dbReference>
<dbReference type="AlphaFoldDB" id="A0A7D7LMU4"/>
<comment type="subcellular location">
    <subcellularLocation>
        <location evidence="10">Cytoplasm</location>
    </subcellularLocation>
</comment>
<keyword evidence="7 10" id="KW-0862">Zinc</keyword>
<dbReference type="EMBL" id="CP059472">
    <property type="protein sequence ID" value="QMS98742.1"/>
    <property type="molecule type" value="Genomic_DNA"/>
</dbReference>
<dbReference type="CDD" id="cd01854">
    <property type="entry name" value="YjeQ_EngC"/>
    <property type="match status" value="1"/>
</dbReference>
<reference evidence="15" key="2">
    <citation type="submission" date="2020-07" db="EMBL/GenBank/DDBJ databases">
        <title>Chryseobacterium sp.cx-624.</title>
        <authorList>
            <person name="Yang C."/>
        </authorList>
    </citation>
    <scope>NUCLEOTIDE SEQUENCE [LARGE SCALE GENOMIC DNA]</scope>
    <source>
        <strain evidence="15">cx-624</strain>
    </source>
</reference>
<feature type="domain" description="CP-type G" evidence="12">
    <location>
        <begin position="78"/>
        <end position="239"/>
    </location>
</feature>
<dbReference type="RefSeq" id="WP_181885972.1">
    <property type="nucleotide sequence ID" value="NZ_CP059472.1"/>
</dbReference>
<proteinExistence type="inferred from homology"/>
<accession>A0A7D7LMU4</accession>
<dbReference type="SUPFAM" id="SSF52540">
    <property type="entry name" value="P-loop containing nucleoside triphosphate hydrolases"/>
    <property type="match status" value="1"/>
</dbReference>
<dbReference type="PANTHER" id="PTHR32120">
    <property type="entry name" value="SMALL RIBOSOMAL SUBUNIT BIOGENESIS GTPASE RSGA"/>
    <property type="match status" value="1"/>
</dbReference>
<dbReference type="Gene3D" id="1.10.40.50">
    <property type="entry name" value="Probable gtpase engc, domain 3"/>
    <property type="match status" value="1"/>
</dbReference>
<gene>
    <name evidence="10 14" type="primary">rsgA</name>
    <name evidence="14" type="ORF">H1R16_01645</name>
    <name evidence="13" type="ORF">H2507_01625</name>
</gene>
<evidence type="ECO:0000256" key="9">
    <source>
        <dbReference type="ARBA" id="ARBA00023134"/>
    </source>
</evidence>
<dbReference type="SUPFAM" id="SSF50249">
    <property type="entry name" value="Nucleic acid-binding proteins"/>
    <property type="match status" value="1"/>
</dbReference>
<dbReference type="InterPro" id="IPR012340">
    <property type="entry name" value="NA-bd_OB-fold"/>
</dbReference>
<dbReference type="Gene3D" id="3.40.50.300">
    <property type="entry name" value="P-loop containing nucleotide triphosphate hydrolases"/>
    <property type="match status" value="1"/>
</dbReference>
<dbReference type="NCBIfam" id="TIGR00157">
    <property type="entry name" value="ribosome small subunit-dependent GTPase A"/>
    <property type="match status" value="1"/>
</dbReference>
<evidence type="ECO:0000259" key="12">
    <source>
        <dbReference type="PROSITE" id="PS51721"/>
    </source>
</evidence>
<evidence type="ECO:0000256" key="7">
    <source>
        <dbReference type="ARBA" id="ARBA00022833"/>
    </source>
</evidence>
<keyword evidence="1 10" id="KW-0963">Cytoplasm</keyword>
<dbReference type="Pfam" id="PF16745">
    <property type="entry name" value="RsgA_N"/>
    <property type="match status" value="1"/>
</dbReference>